<evidence type="ECO:0008006" key="3">
    <source>
        <dbReference type="Google" id="ProtNLM"/>
    </source>
</evidence>
<dbReference type="InterPro" id="IPR037914">
    <property type="entry name" value="SpoVT-AbrB_sf"/>
</dbReference>
<gene>
    <name evidence="1" type="ORF">A2982_02025</name>
</gene>
<evidence type="ECO:0000313" key="1">
    <source>
        <dbReference type="EMBL" id="OGC51635.1"/>
    </source>
</evidence>
<dbReference type="AlphaFoldDB" id="A0A1F4V350"/>
<protein>
    <recommendedName>
        <fullName evidence="3">SpoVT-AbrB domain-containing protein</fullName>
    </recommendedName>
</protein>
<dbReference type="EMBL" id="MEVH01000016">
    <property type="protein sequence ID" value="OGC51635.1"/>
    <property type="molecule type" value="Genomic_DNA"/>
</dbReference>
<sequence length="87" mass="9738">MYATTKVSTKYQVVIPKEIRNVTKGVIPGATVKIMSISPSDIQISLSPKGSTWADKARGAAKGVYEKEYLENLRNEWQIRNKALNKK</sequence>
<dbReference type="SUPFAM" id="SSF89447">
    <property type="entry name" value="AbrB/MazE/MraZ-like"/>
    <property type="match status" value="1"/>
</dbReference>
<proteinExistence type="predicted"/>
<comment type="caution">
    <text evidence="1">The sequence shown here is derived from an EMBL/GenBank/DDBJ whole genome shotgun (WGS) entry which is preliminary data.</text>
</comment>
<reference evidence="1 2" key="1">
    <citation type="journal article" date="2016" name="Nat. Commun.">
        <title>Thousands of microbial genomes shed light on interconnected biogeochemical processes in an aquifer system.</title>
        <authorList>
            <person name="Anantharaman K."/>
            <person name="Brown C.T."/>
            <person name="Hug L.A."/>
            <person name="Sharon I."/>
            <person name="Castelle C.J."/>
            <person name="Probst A.J."/>
            <person name="Thomas B.C."/>
            <person name="Singh A."/>
            <person name="Wilkins M.J."/>
            <person name="Karaoz U."/>
            <person name="Brodie E.L."/>
            <person name="Williams K.H."/>
            <person name="Hubbard S.S."/>
            <person name="Banfield J.F."/>
        </authorList>
    </citation>
    <scope>NUCLEOTIDE SEQUENCE [LARGE SCALE GENOMIC DNA]</scope>
</reference>
<dbReference type="Proteomes" id="UP000178771">
    <property type="component" value="Unassembled WGS sequence"/>
</dbReference>
<organism evidence="1 2">
    <name type="scientific">candidate division WWE3 bacterium RIFCSPLOWO2_01_FULL_39_13</name>
    <dbReference type="NCBI Taxonomy" id="1802624"/>
    <lineage>
        <taxon>Bacteria</taxon>
        <taxon>Katanobacteria</taxon>
    </lineage>
</organism>
<accession>A0A1F4V350</accession>
<evidence type="ECO:0000313" key="2">
    <source>
        <dbReference type="Proteomes" id="UP000178771"/>
    </source>
</evidence>
<dbReference type="STRING" id="1802624.A2982_02025"/>
<name>A0A1F4V350_UNCKA</name>
<dbReference type="Gene3D" id="2.10.260.10">
    <property type="match status" value="1"/>
</dbReference>